<accession>A0AAD4NDT0</accession>
<dbReference type="Gene3D" id="2.60.40.3330">
    <property type="match status" value="1"/>
</dbReference>
<reference evidence="7" key="1">
    <citation type="submission" date="2022-01" db="EMBL/GenBank/DDBJ databases">
        <title>Genome Sequence Resource for Two Populations of Ditylenchus destructor, the Migratory Endoparasitic Phytonematode.</title>
        <authorList>
            <person name="Zhang H."/>
            <person name="Lin R."/>
            <person name="Xie B."/>
        </authorList>
    </citation>
    <scope>NUCLEOTIDE SEQUENCE</scope>
    <source>
        <strain evidence="7">BazhouSP</strain>
    </source>
</reference>
<dbReference type="GO" id="GO:0005576">
    <property type="term" value="C:extracellular region"/>
    <property type="evidence" value="ECO:0007669"/>
    <property type="project" value="UniProtKB-SubCell"/>
</dbReference>
<comment type="subcellular location">
    <subcellularLocation>
        <location evidence="1">Secreted</location>
    </subcellularLocation>
</comment>
<keyword evidence="4 6" id="KW-0732">Signal</keyword>
<evidence type="ECO:0000256" key="5">
    <source>
        <dbReference type="SAM" id="MobiDB-lite"/>
    </source>
</evidence>
<dbReference type="PANTHER" id="PTHR21700:SF12">
    <property type="entry name" value="TRANSTHYRETIN-LIKE FAMILY PROTEIN"/>
    <property type="match status" value="1"/>
</dbReference>
<feature type="region of interest" description="Disordered" evidence="5">
    <location>
        <begin position="358"/>
        <end position="377"/>
    </location>
</feature>
<dbReference type="Proteomes" id="UP001201812">
    <property type="component" value="Unassembled WGS sequence"/>
</dbReference>
<dbReference type="InterPro" id="IPR001534">
    <property type="entry name" value="Transthyretin-like"/>
</dbReference>
<evidence type="ECO:0000256" key="3">
    <source>
        <dbReference type="ARBA" id="ARBA00022525"/>
    </source>
</evidence>
<gene>
    <name evidence="7" type="ORF">DdX_03133</name>
</gene>
<keyword evidence="3" id="KW-0964">Secreted</keyword>
<protein>
    <submittedName>
        <fullName evidence="7">Transthyretin-like family domain-containing protein</fullName>
    </submittedName>
</protein>
<feature type="compositionally biased region" description="Polar residues" evidence="5">
    <location>
        <begin position="443"/>
        <end position="471"/>
    </location>
</feature>
<dbReference type="Pfam" id="PF01060">
    <property type="entry name" value="TTR-52"/>
    <property type="match status" value="1"/>
</dbReference>
<evidence type="ECO:0000256" key="2">
    <source>
        <dbReference type="ARBA" id="ARBA00010112"/>
    </source>
</evidence>
<proteinExistence type="inferred from homology"/>
<feature type="chain" id="PRO_5042239598" evidence="6">
    <location>
        <begin position="21"/>
        <end position="483"/>
    </location>
</feature>
<sequence>MLLFVSFIIYISCFIPSIEATHKCVWIRGVVRCNRNPAKQLNVEVRVYDRDGLSIFKVLDPDDLMGVTFTEQDGTFQLDGCGDDFNWLPGLQNNPDPYIRIYHYCNNDKGETLELPEFNTFVPETYDMGILELDDPMAGKSGKVQKQEILVEEANNKKKPSNDPLEKMLENFRTRGDRQRPVKLEESAERQKEKYSITRPDSDRLITVHQPDEIVVKETSFATLTCHYNKACHYLESDDDDQSVTERSLDFDTQQFFDCSELEETEMHPRFVCSKCGQCDFQAIDDLETHIVEKHYSDVNVLYRCLDPKCPSRFPTESEGNIVTLRLAIHDTLNDSINISFSTLTNLNDNTFFAPTASQAAPSPKPNFEHLLSPSGDPNMSITKSQSFDSPKPDIFKDETSWVKNLAIASSQGELAVPNPDGPTILSYTSQYSFGLGKMGEYSQESVRSTDHNGSTNSGHEQQMPTHSNDGQHIVGQAYKVGD</sequence>
<evidence type="ECO:0000313" key="8">
    <source>
        <dbReference type="Proteomes" id="UP001201812"/>
    </source>
</evidence>
<evidence type="ECO:0000256" key="4">
    <source>
        <dbReference type="ARBA" id="ARBA00022729"/>
    </source>
</evidence>
<evidence type="ECO:0000256" key="1">
    <source>
        <dbReference type="ARBA" id="ARBA00004613"/>
    </source>
</evidence>
<evidence type="ECO:0000256" key="6">
    <source>
        <dbReference type="SAM" id="SignalP"/>
    </source>
</evidence>
<organism evidence="7 8">
    <name type="scientific">Ditylenchus destructor</name>
    <dbReference type="NCBI Taxonomy" id="166010"/>
    <lineage>
        <taxon>Eukaryota</taxon>
        <taxon>Metazoa</taxon>
        <taxon>Ecdysozoa</taxon>
        <taxon>Nematoda</taxon>
        <taxon>Chromadorea</taxon>
        <taxon>Rhabditida</taxon>
        <taxon>Tylenchina</taxon>
        <taxon>Tylenchomorpha</taxon>
        <taxon>Sphaerularioidea</taxon>
        <taxon>Anguinidae</taxon>
        <taxon>Anguininae</taxon>
        <taxon>Ditylenchus</taxon>
    </lineage>
</organism>
<comment type="similarity">
    <text evidence="2">Belongs to the nematode transthyretin-like family.</text>
</comment>
<keyword evidence="8" id="KW-1185">Reference proteome</keyword>
<feature type="region of interest" description="Disordered" evidence="5">
    <location>
        <begin position="176"/>
        <end position="196"/>
    </location>
</feature>
<dbReference type="EMBL" id="JAKKPZ010000002">
    <property type="protein sequence ID" value="KAI1726413.1"/>
    <property type="molecule type" value="Genomic_DNA"/>
</dbReference>
<name>A0AAD4NDT0_9BILA</name>
<dbReference type="PANTHER" id="PTHR21700">
    <property type="entry name" value="TRANSTHYRETIN-LIKE FAMILY PROTEIN-RELATED"/>
    <property type="match status" value="1"/>
</dbReference>
<dbReference type="AlphaFoldDB" id="A0AAD4NDT0"/>
<dbReference type="GO" id="GO:0009986">
    <property type="term" value="C:cell surface"/>
    <property type="evidence" value="ECO:0007669"/>
    <property type="project" value="InterPro"/>
</dbReference>
<comment type="caution">
    <text evidence="7">The sequence shown here is derived from an EMBL/GenBank/DDBJ whole genome shotgun (WGS) entry which is preliminary data.</text>
</comment>
<feature type="signal peptide" evidence="6">
    <location>
        <begin position="1"/>
        <end position="20"/>
    </location>
</feature>
<dbReference type="InterPro" id="IPR038479">
    <property type="entry name" value="Transthyretin-like_sf"/>
</dbReference>
<evidence type="ECO:0000313" key="7">
    <source>
        <dbReference type="EMBL" id="KAI1726413.1"/>
    </source>
</evidence>
<feature type="region of interest" description="Disordered" evidence="5">
    <location>
        <begin position="440"/>
        <end position="483"/>
    </location>
</feature>